<evidence type="ECO:0000313" key="8">
    <source>
        <dbReference type="EMBL" id="KAH3681857.1"/>
    </source>
</evidence>
<dbReference type="GO" id="GO:0019354">
    <property type="term" value="P:siroheme biosynthetic process"/>
    <property type="evidence" value="ECO:0007669"/>
    <property type="project" value="InterPro"/>
</dbReference>
<evidence type="ECO:0000313" key="9">
    <source>
        <dbReference type="Proteomes" id="UP000774326"/>
    </source>
</evidence>
<dbReference type="InterPro" id="IPR028162">
    <property type="entry name" value="Met8_C"/>
</dbReference>
<comment type="caution">
    <text evidence="8">The sequence shown here is derived from an EMBL/GenBank/DDBJ whole genome shotgun (WGS) entry which is preliminary data.</text>
</comment>
<dbReference type="InterPro" id="IPR028281">
    <property type="entry name" value="Sirohaem_synthase_central"/>
</dbReference>
<keyword evidence="3" id="KW-0560">Oxidoreductase</keyword>
<dbReference type="InterPro" id="IPR028161">
    <property type="entry name" value="Met8-like"/>
</dbReference>
<feature type="domain" description="Siroheme synthase central" evidence="7">
    <location>
        <begin position="148"/>
        <end position="173"/>
    </location>
</feature>
<dbReference type="Pfam" id="PF14823">
    <property type="entry name" value="Sirohm_synth_C"/>
    <property type="match status" value="1"/>
</dbReference>
<dbReference type="Gene3D" id="3.40.50.720">
    <property type="entry name" value="NAD(P)-binding Rossmann-like Domain"/>
    <property type="match status" value="1"/>
</dbReference>
<evidence type="ECO:0000256" key="1">
    <source>
        <dbReference type="ARBA" id="ARBA00005010"/>
    </source>
</evidence>
<name>A0A9P8Q0B4_WICPI</name>
<dbReference type="PANTHER" id="PTHR35330:SF1">
    <property type="entry name" value="SIROHEME BIOSYNTHESIS PROTEIN MET8"/>
    <property type="match status" value="1"/>
</dbReference>
<dbReference type="Pfam" id="PF13241">
    <property type="entry name" value="NAD_binding_7"/>
    <property type="match status" value="1"/>
</dbReference>
<evidence type="ECO:0000256" key="5">
    <source>
        <dbReference type="ARBA" id="ARBA00023244"/>
    </source>
</evidence>
<sequence>MKRLTSFEQDRHVLVVGGGEVAAGRIYHLLNANAKITVIAPTINEEIQYRQTHGQLHAVHLREFQESDLQMYHNGQEPPKLEHFTEEEYKQMDQYLLDSKFELVLVAIDDPIESKKIYYLSKQLGLNVNIADVPPLCDFYFGAIFRKGPLQVMISTNGKGPRMARLVKDKIGDMFKDVEIDTAIENINNVRQLIRSTKLQGTDNDTIAERMRWMIKITDWYSIKQWSDFKDGFIEKVVESYPGTPPNFESL</sequence>
<dbReference type="GO" id="GO:0004325">
    <property type="term" value="F:ferrochelatase activity"/>
    <property type="evidence" value="ECO:0007669"/>
    <property type="project" value="InterPro"/>
</dbReference>
<dbReference type="EC" id="1.3.1.76" evidence="2"/>
<proteinExistence type="predicted"/>
<keyword evidence="9" id="KW-1185">Reference proteome</keyword>
<dbReference type="AlphaFoldDB" id="A0A9P8Q0B4"/>
<protein>
    <recommendedName>
        <fullName evidence="2">precorrin-2 dehydrogenase</fullName>
        <ecNumber evidence="2">1.3.1.76</ecNumber>
    </recommendedName>
</protein>
<gene>
    <name evidence="8" type="ORF">WICPIJ_007163</name>
</gene>
<comment type="pathway">
    <text evidence="1">Porphyrin-containing compound metabolism; siroheme biosynthesis; sirohydrochlorin from precorrin-2: step 1/1.</text>
</comment>
<feature type="domain" description="Siroheme biosynthesis protein Met8 C-terminal" evidence="6">
    <location>
        <begin position="179"/>
        <end position="242"/>
    </location>
</feature>
<evidence type="ECO:0000259" key="6">
    <source>
        <dbReference type="Pfam" id="PF14823"/>
    </source>
</evidence>
<keyword evidence="4" id="KW-0520">NAD</keyword>
<dbReference type="InterPro" id="IPR036291">
    <property type="entry name" value="NAD(P)-bd_dom_sf"/>
</dbReference>
<dbReference type="Gene3D" id="1.10.3280.10">
    <property type="entry name" value="Siroheme synthase, domain 3"/>
    <property type="match status" value="1"/>
</dbReference>
<dbReference type="PANTHER" id="PTHR35330">
    <property type="entry name" value="SIROHEME BIOSYNTHESIS PROTEIN MET8"/>
    <property type="match status" value="1"/>
</dbReference>
<accession>A0A9P8Q0B4</accession>
<organism evidence="8 9">
    <name type="scientific">Wickerhamomyces pijperi</name>
    <name type="common">Yeast</name>
    <name type="synonym">Pichia pijperi</name>
    <dbReference type="NCBI Taxonomy" id="599730"/>
    <lineage>
        <taxon>Eukaryota</taxon>
        <taxon>Fungi</taxon>
        <taxon>Dikarya</taxon>
        <taxon>Ascomycota</taxon>
        <taxon>Saccharomycotina</taxon>
        <taxon>Saccharomycetes</taxon>
        <taxon>Phaffomycetales</taxon>
        <taxon>Wickerhamomycetaceae</taxon>
        <taxon>Wickerhamomyces</taxon>
    </lineage>
</organism>
<reference evidence="8" key="1">
    <citation type="journal article" date="2021" name="Open Biol.">
        <title>Shared evolutionary footprints suggest mitochondrial oxidative damage underlies multiple complex I losses in fungi.</title>
        <authorList>
            <person name="Schikora-Tamarit M.A."/>
            <person name="Marcet-Houben M."/>
            <person name="Nosek J."/>
            <person name="Gabaldon T."/>
        </authorList>
    </citation>
    <scope>NUCLEOTIDE SEQUENCE</scope>
    <source>
        <strain evidence="8">CBS2887</strain>
    </source>
</reference>
<dbReference type="OrthoDB" id="1721126at2759"/>
<dbReference type="Proteomes" id="UP000774326">
    <property type="component" value="Unassembled WGS sequence"/>
</dbReference>
<dbReference type="GO" id="GO:0043115">
    <property type="term" value="F:precorrin-2 dehydrogenase activity"/>
    <property type="evidence" value="ECO:0007669"/>
    <property type="project" value="UniProtKB-EC"/>
</dbReference>
<keyword evidence="5" id="KW-0627">Porphyrin biosynthesis</keyword>
<evidence type="ECO:0000256" key="2">
    <source>
        <dbReference type="ARBA" id="ARBA00012400"/>
    </source>
</evidence>
<reference evidence="8" key="2">
    <citation type="submission" date="2021-01" db="EMBL/GenBank/DDBJ databases">
        <authorList>
            <person name="Schikora-Tamarit M.A."/>
        </authorList>
    </citation>
    <scope>NUCLEOTIDE SEQUENCE</scope>
    <source>
        <strain evidence="8">CBS2887</strain>
    </source>
</reference>
<dbReference type="Pfam" id="PF14824">
    <property type="entry name" value="Sirohm_synth_M"/>
    <property type="match status" value="1"/>
</dbReference>
<evidence type="ECO:0000256" key="3">
    <source>
        <dbReference type="ARBA" id="ARBA00023002"/>
    </source>
</evidence>
<dbReference type="Gene3D" id="3.30.160.110">
    <property type="entry name" value="Siroheme synthase, domain 2"/>
    <property type="match status" value="1"/>
</dbReference>
<evidence type="ECO:0000256" key="4">
    <source>
        <dbReference type="ARBA" id="ARBA00023027"/>
    </source>
</evidence>
<dbReference type="SUPFAM" id="SSF51735">
    <property type="entry name" value="NAD(P)-binding Rossmann-fold domains"/>
    <property type="match status" value="1"/>
</dbReference>
<dbReference type="EMBL" id="JAEUBG010004184">
    <property type="protein sequence ID" value="KAH3681857.1"/>
    <property type="molecule type" value="Genomic_DNA"/>
</dbReference>
<evidence type="ECO:0000259" key="7">
    <source>
        <dbReference type="Pfam" id="PF14824"/>
    </source>
</evidence>
<dbReference type="SUPFAM" id="SSF75615">
    <property type="entry name" value="Siroheme synthase middle domains-like"/>
    <property type="match status" value="1"/>
</dbReference>